<protein>
    <submittedName>
        <fullName evidence="2">Uncharacterized protein</fullName>
    </submittedName>
</protein>
<dbReference type="AlphaFoldDB" id="A0A131XRE1"/>
<evidence type="ECO:0000256" key="1">
    <source>
        <dbReference type="SAM" id="MobiDB-lite"/>
    </source>
</evidence>
<name>A0A131XRE1_IXORI</name>
<feature type="region of interest" description="Disordered" evidence="1">
    <location>
        <begin position="30"/>
        <end position="66"/>
    </location>
</feature>
<dbReference type="EMBL" id="GEFM01007136">
    <property type="protein sequence ID" value="JAP68660.1"/>
    <property type="molecule type" value="mRNA"/>
</dbReference>
<accession>A0A131XRE1</accession>
<sequence length="66" mass="7355">MEASVSGMQIIAALTLLLTPESFRKRLPDSLEDAERPLRSQGANIEVDDHDRKQYENGLDISNTVV</sequence>
<organism evidence="2">
    <name type="scientific">Ixodes ricinus</name>
    <name type="common">Common tick</name>
    <name type="synonym">Acarus ricinus</name>
    <dbReference type="NCBI Taxonomy" id="34613"/>
    <lineage>
        <taxon>Eukaryota</taxon>
        <taxon>Metazoa</taxon>
        <taxon>Ecdysozoa</taxon>
        <taxon>Arthropoda</taxon>
        <taxon>Chelicerata</taxon>
        <taxon>Arachnida</taxon>
        <taxon>Acari</taxon>
        <taxon>Parasitiformes</taxon>
        <taxon>Ixodida</taxon>
        <taxon>Ixodoidea</taxon>
        <taxon>Ixodidae</taxon>
        <taxon>Ixodinae</taxon>
        <taxon>Ixodes</taxon>
    </lineage>
</organism>
<reference evidence="2" key="1">
    <citation type="submission" date="2016-02" db="EMBL/GenBank/DDBJ databases">
        <title>RNAseq analyses of the midgut from blood- or serum-fed Ixodes ricinus ticks.</title>
        <authorList>
            <person name="Perner J."/>
            <person name="Provaznik J."/>
            <person name="Schrenkova J."/>
            <person name="Urbanova V."/>
            <person name="Ribeiro J.M."/>
            <person name="Kopacek P."/>
        </authorList>
    </citation>
    <scope>NUCLEOTIDE SEQUENCE</scope>
    <source>
        <tissue evidence="2">Gut</tissue>
    </source>
</reference>
<proteinExistence type="evidence at transcript level"/>
<evidence type="ECO:0000313" key="2">
    <source>
        <dbReference type="EMBL" id="JAP68660.1"/>
    </source>
</evidence>